<dbReference type="STRING" id="7918.ENSLOCP00000021926"/>
<keyword evidence="2 5" id="KW-0812">Transmembrane</keyword>
<evidence type="ECO:0000256" key="2">
    <source>
        <dbReference type="ARBA" id="ARBA00022692"/>
    </source>
</evidence>
<evidence type="ECO:0000313" key="7">
    <source>
        <dbReference type="Ensembl" id="ENSLOCP00000021926.1"/>
    </source>
</evidence>
<evidence type="ECO:0000256" key="5">
    <source>
        <dbReference type="SAM" id="Phobius"/>
    </source>
</evidence>
<feature type="transmembrane region" description="Helical" evidence="5">
    <location>
        <begin position="265"/>
        <end position="285"/>
    </location>
</feature>
<keyword evidence="3 5" id="KW-1133">Transmembrane helix</keyword>
<dbReference type="Pfam" id="PF00001">
    <property type="entry name" value="7tm_1"/>
    <property type="match status" value="1"/>
</dbReference>
<dbReference type="HOGENOM" id="CLU_077059_0_0_1"/>
<dbReference type="OMA" id="MCMFTYI"/>
<accession>W5NMR7</accession>
<dbReference type="eggNOG" id="ENOG502R7N5">
    <property type="taxonomic scope" value="Eukaryota"/>
</dbReference>
<feature type="transmembrane region" description="Helical" evidence="5">
    <location>
        <begin position="229"/>
        <end position="253"/>
    </location>
</feature>
<dbReference type="EMBL" id="AHAT01024191">
    <property type="status" value="NOT_ANNOTATED_CDS"/>
    <property type="molecule type" value="Genomic_DNA"/>
</dbReference>
<dbReference type="InterPro" id="IPR017452">
    <property type="entry name" value="GPCR_Rhodpsn_7TM"/>
</dbReference>
<dbReference type="SUPFAM" id="SSF81321">
    <property type="entry name" value="Family A G protein-coupled receptor-like"/>
    <property type="match status" value="1"/>
</dbReference>
<dbReference type="PANTHER" id="PTHR26451">
    <property type="entry name" value="G_PROTEIN_RECEP_F1_2 DOMAIN-CONTAINING PROTEIN"/>
    <property type="match status" value="1"/>
</dbReference>
<feature type="transmembrane region" description="Helical" evidence="5">
    <location>
        <begin position="137"/>
        <end position="161"/>
    </location>
</feature>
<dbReference type="FunFam" id="1.20.1070.10:FF:000096">
    <property type="entry name" value="Odorant receptor 131-2"/>
    <property type="match status" value="1"/>
</dbReference>
<keyword evidence="8" id="KW-1185">Reference proteome</keyword>
<dbReference type="PROSITE" id="PS50262">
    <property type="entry name" value="G_PROTEIN_RECEP_F1_2"/>
    <property type="match status" value="1"/>
</dbReference>
<dbReference type="PANTHER" id="PTHR26451:SF998">
    <property type="entry name" value="ODORANT RECEPTOR-RELATED"/>
    <property type="match status" value="1"/>
</dbReference>
<dbReference type="InterPro" id="IPR052921">
    <property type="entry name" value="GPCR1_Superfamily_Member"/>
</dbReference>
<name>W5NMR7_LEPOC</name>
<dbReference type="GO" id="GO:0004984">
    <property type="term" value="F:olfactory receptor activity"/>
    <property type="evidence" value="ECO:0000318"/>
    <property type="project" value="GO_Central"/>
</dbReference>
<evidence type="ECO:0000256" key="3">
    <source>
        <dbReference type="ARBA" id="ARBA00022989"/>
    </source>
</evidence>
<protein>
    <submittedName>
        <fullName evidence="7">Olfactory receptor 4C3-like</fullName>
    </submittedName>
</protein>
<evidence type="ECO:0000256" key="4">
    <source>
        <dbReference type="ARBA" id="ARBA00023136"/>
    </source>
</evidence>
<dbReference type="CDD" id="cd00637">
    <property type="entry name" value="7tm_classA_rhodopsin-like"/>
    <property type="match status" value="1"/>
</dbReference>
<organism evidence="7 8">
    <name type="scientific">Lepisosteus oculatus</name>
    <name type="common">Spotted gar</name>
    <dbReference type="NCBI Taxonomy" id="7918"/>
    <lineage>
        <taxon>Eukaryota</taxon>
        <taxon>Metazoa</taxon>
        <taxon>Chordata</taxon>
        <taxon>Craniata</taxon>
        <taxon>Vertebrata</taxon>
        <taxon>Euteleostomi</taxon>
        <taxon>Actinopterygii</taxon>
        <taxon>Neopterygii</taxon>
        <taxon>Holostei</taxon>
        <taxon>Semionotiformes</taxon>
        <taxon>Lepisosteidae</taxon>
        <taxon>Lepisosteus</taxon>
    </lineage>
</organism>
<feature type="transmembrane region" description="Helical" evidence="5">
    <location>
        <begin position="84"/>
        <end position="105"/>
    </location>
</feature>
<comment type="subcellular location">
    <subcellularLocation>
        <location evidence="1">Membrane</location>
    </subcellularLocation>
</comment>
<evidence type="ECO:0000256" key="1">
    <source>
        <dbReference type="ARBA" id="ARBA00004370"/>
    </source>
</evidence>
<evidence type="ECO:0000259" key="6">
    <source>
        <dbReference type="PROSITE" id="PS50262"/>
    </source>
</evidence>
<reference evidence="7" key="2">
    <citation type="submission" date="2025-08" db="UniProtKB">
        <authorList>
            <consortium name="Ensembl"/>
        </authorList>
    </citation>
    <scope>IDENTIFICATION</scope>
</reference>
<dbReference type="GO" id="GO:0004930">
    <property type="term" value="F:G protein-coupled receptor activity"/>
    <property type="evidence" value="ECO:0007669"/>
    <property type="project" value="InterPro"/>
</dbReference>
<dbReference type="Ensembl" id="ENSLOCT00000021965.1">
    <property type="protein sequence ID" value="ENSLOCP00000021926.1"/>
    <property type="gene ID" value="ENSLOCG00000017823.1"/>
</dbReference>
<dbReference type="PRINTS" id="PR00237">
    <property type="entry name" value="GPCRRHODOPSN"/>
</dbReference>
<feature type="transmembrane region" description="Helical" evidence="5">
    <location>
        <begin position="59"/>
        <end position="78"/>
    </location>
</feature>
<feature type="transmembrane region" description="Helical" evidence="5">
    <location>
        <begin position="27"/>
        <end position="47"/>
    </location>
</feature>
<dbReference type="GO" id="GO:0016020">
    <property type="term" value="C:membrane"/>
    <property type="evidence" value="ECO:0000318"/>
    <property type="project" value="GO_Central"/>
</dbReference>
<dbReference type="GO" id="GO:0005549">
    <property type="term" value="F:odorant binding"/>
    <property type="evidence" value="ECO:0000318"/>
    <property type="project" value="GO_Central"/>
</dbReference>
<dbReference type="Gene3D" id="1.20.1070.10">
    <property type="entry name" value="Rhodopsin 7-helix transmembrane proteins"/>
    <property type="match status" value="1"/>
</dbReference>
<dbReference type="AlphaFoldDB" id="W5NMR7"/>
<dbReference type="GeneTree" id="ENSGT00940000161337"/>
<reference evidence="8" key="1">
    <citation type="submission" date="2011-12" db="EMBL/GenBank/DDBJ databases">
        <title>The Draft Genome of Lepisosteus oculatus.</title>
        <authorList>
            <consortium name="The Broad Institute Genome Assembly &amp; Analysis Group"/>
            <consortium name="Computational R&amp;D Group"/>
            <consortium name="and Sequencing Platform"/>
            <person name="Di Palma F."/>
            <person name="Alfoldi J."/>
            <person name="Johnson J."/>
            <person name="Berlin A."/>
            <person name="Gnerre S."/>
            <person name="Jaffe D."/>
            <person name="MacCallum I."/>
            <person name="Young S."/>
            <person name="Walker B.J."/>
            <person name="Lander E.S."/>
            <person name="Lindblad-Toh K."/>
        </authorList>
    </citation>
    <scope>NUCLEOTIDE SEQUENCE [LARGE SCALE GENOMIC DNA]</scope>
</reference>
<feature type="transmembrane region" description="Helical" evidence="5">
    <location>
        <begin position="190"/>
        <end position="209"/>
    </location>
</feature>
<dbReference type="InterPro" id="IPR000276">
    <property type="entry name" value="GPCR_Rhodpsn"/>
</dbReference>
<reference evidence="7" key="3">
    <citation type="submission" date="2025-09" db="UniProtKB">
        <authorList>
            <consortium name="Ensembl"/>
        </authorList>
    </citation>
    <scope>IDENTIFICATION</scope>
</reference>
<evidence type="ECO:0000313" key="8">
    <source>
        <dbReference type="Proteomes" id="UP000018468"/>
    </source>
</evidence>
<dbReference type="InParanoid" id="W5NMR7"/>
<proteinExistence type="predicted"/>
<dbReference type="Proteomes" id="UP000018468">
    <property type="component" value="Linkage group LG18"/>
</dbReference>
<dbReference type="GO" id="GO:0050911">
    <property type="term" value="P:detection of chemical stimulus involved in sensory perception of smell"/>
    <property type="evidence" value="ECO:0000318"/>
    <property type="project" value="GO_Central"/>
</dbReference>
<sequence>VGASTCSNISCFKVRDTLETAVAKNTIIVLLCISINFINGTLVYVFFKNEILYQNSRYILFIHMVLNDMIQLTIAVLLHVFSYVFFTINVSFCCVMLLIAIFTTINTPLNLAGMAIERYIAICHPLRHSQICTVRRTYVLIALIWTLGAIQILPDLFVILATEPFAFFHSTVFCLRDTVFRHPVLLKKKTILHTVYLCFVWLTLVYTYFRILFAAKAARADARKARNTVLLHAAQLFMCMFTYIGPLLEGILFYIFPKHQLEVQFAIYLFVQVLPRFLSPIIYGIRDQTFKKYLQNYFCLCKIC</sequence>
<keyword evidence="4 5" id="KW-0472">Membrane</keyword>
<feature type="domain" description="G-protein coupled receptors family 1 profile" evidence="6">
    <location>
        <begin position="38"/>
        <end position="283"/>
    </location>
</feature>